<keyword evidence="1" id="KW-0472">Membrane</keyword>
<dbReference type="Pfam" id="PF14023">
    <property type="entry name" value="Bestrophin-like"/>
    <property type="match status" value="1"/>
</dbReference>
<evidence type="ECO:0000256" key="1">
    <source>
        <dbReference type="SAM" id="Phobius"/>
    </source>
</evidence>
<protein>
    <submittedName>
        <fullName evidence="2">DUF4239 domain-containing protein</fullName>
    </submittedName>
</protein>
<dbReference type="AlphaFoldDB" id="A0A7D6VFI9"/>
<accession>A0A7D6VFI9</accession>
<feature type="transmembrane region" description="Helical" evidence="1">
    <location>
        <begin position="52"/>
        <end position="73"/>
    </location>
</feature>
<dbReference type="RefSeq" id="WP_181580142.1">
    <property type="nucleotide sequence ID" value="NZ_CP059399.1"/>
</dbReference>
<dbReference type="Proteomes" id="UP000515512">
    <property type="component" value="Chromosome"/>
</dbReference>
<keyword evidence="1" id="KW-1133">Transmembrane helix</keyword>
<proteinExistence type="predicted"/>
<gene>
    <name evidence="2" type="ORF">H0264_26910</name>
</gene>
<keyword evidence="3" id="KW-1185">Reference proteome</keyword>
<feature type="transmembrane region" description="Helical" evidence="1">
    <location>
        <begin position="215"/>
        <end position="237"/>
    </location>
</feature>
<evidence type="ECO:0000313" key="2">
    <source>
        <dbReference type="EMBL" id="QLY28936.1"/>
    </source>
</evidence>
<keyword evidence="1" id="KW-0812">Transmembrane</keyword>
<organism evidence="2 3">
    <name type="scientific">Nocardia huaxiensis</name>
    <dbReference type="NCBI Taxonomy" id="2755382"/>
    <lineage>
        <taxon>Bacteria</taxon>
        <taxon>Bacillati</taxon>
        <taxon>Actinomycetota</taxon>
        <taxon>Actinomycetes</taxon>
        <taxon>Mycobacteriales</taxon>
        <taxon>Nocardiaceae</taxon>
        <taxon>Nocardia</taxon>
    </lineage>
</organism>
<dbReference type="KEGG" id="nhu:H0264_26910"/>
<sequence>MLSWIHDLPAWAGYLTVTGVAVALQCGGVLLLRPVVTKSFGAERAKDEMITVVLTVGGIFYGLLLGLIAVAGLESYDAAKSVVADESATLSTLYREVSAYPEPERSLLRQDLAAYTDNVITVAWPALRRGDEPTGGTALVTRFQEHLLAFQPRTEAESIVHAATIDQFADFDQQRRHRIGAAASSLPDVLWWAIVLGGAITLALLSFYDLTSRTVHLLLGGLLAFFLGTIIFLIAALDQPFRGDLGVTSEPYERVYHHVMHR</sequence>
<feature type="transmembrane region" description="Helical" evidence="1">
    <location>
        <begin position="12"/>
        <end position="32"/>
    </location>
</feature>
<dbReference type="InterPro" id="IPR025333">
    <property type="entry name" value="DUF4239"/>
</dbReference>
<feature type="transmembrane region" description="Helical" evidence="1">
    <location>
        <begin position="189"/>
        <end position="208"/>
    </location>
</feature>
<dbReference type="EMBL" id="CP059399">
    <property type="protein sequence ID" value="QLY28936.1"/>
    <property type="molecule type" value="Genomic_DNA"/>
</dbReference>
<name>A0A7D6VFI9_9NOCA</name>
<reference evidence="2 3" key="1">
    <citation type="submission" date="2020-07" db="EMBL/GenBank/DDBJ databases">
        <authorList>
            <person name="Zhuang K."/>
            <person name="Ran Y."/>
        </authorList>
    </citation>
    <scope>NUCLEOTIDE SEQUENCE [LARGE SCALE GENOMIC DNA]</scope>
    <source>
        <strain evidence="2 3">WCH-YHL-001</strain>
    </source>
</reference>
<evidence type="ECO:0000313" key="3">
    <source>
        <dbReference type="Proteomes" id="UP000515512"/>
    </source>
</evidence>